<evidence type="ECO:0000313" key="3">
    <source>
        <dbReference type="EMBL" id="EST11177.1"/>
    </source>
</evidence>
<dbReference type="EMBL" id="AWTC01000013">
    <property type="protein sequence ID" value="EST11177.1"/>
    <property type="molecule type" value="Genomic_DNA"/>
</dbReference>
<dbReference type="PANTHER" id="PTHR38589:SF1">
    <property type="entry name" value="BLR0621 PROTEIN"/>
    <property type="match status" value="1"/>
</dbReference>
<keyword evidence="4" id="KW-1185">Reference proteome</keyword>
<keyword evidence="1" id="KW-0573">Peptidoglycan synthesis</keyword>
<feature type="active site" description="Proton donor/acceptor" evidence="1">
    <location>
        <position position="171"/>
    </location>
</feature>
<protein>
    <submittedName>
        <fullName evidence="3">S-layer protein</fullName>
    </submittedName>
</protein>
<dbReference type="InterPro" id="IPR005490">
    <property type="entry name" value="LD_TPept_cat_dom"/>
</dbReference>
<reference evidence="3 4" key="1">
    <citation type="journal article" date="2013" name="Genome Announc.">
        <title>Genome Sequence of Sporolactobacillus laevolacticus DSM442, an Efficient Polymer-Grade D-Lactate Producer from Agricultural Waste Cottonseed as a Nitrogen Source.</title>
        <authorList>
            <person name="Wang H."/>
            <person name="Wang L."/>
            <person name="Ju J."/>
            <person name="Yu B."/>
            <person name="Ma Y."/>
        </authorList>
    </citation>
    <scope>NUCLEOTIDE SEQUENCE [LARGE SCALE GENOMIC DNA]</scope>
    <source>
        <strain evidence="3 4">DSM 442</strain>
    </source>
</reference>
<dbReference type="PATRIC" id="fig|1395513.3.peg.2681"/>
<name>V6IVJ8_9BACL</name>
<evidence type="ECO:0000313" key="4">
    <source>
        <dbReference type="Proteomes" id="UP000018296"/>
    </source>
</evidence>
<accession>V6IVJ8</accession>
<dbReference type="Proteomes" id="UP000018296">
    <property type="component" value="Unassembled WGS sequence"/>
</dbReference>
<dbReference type="STRING" id="1395513.P343_13225"/>
<dbReference type="GO" id="GO:0008360">
    <property type="term" value="P:regulation of cell shape"/>
    <property type="evidence" value="ECO:0007669"/>
    <property type="project" value="UniProtKB-UniRule"/>
</dbReference>
<proteinExistence type="predicted"/>
<dbReference type="PANTHER" id="PTHR38589">
    <property type="entry name" value="BLR0621 PROTEIN"/>
    <property type="match status" value="1"/>
</dbReference>
<keyword evidence="1" id="KW-0133">Cell shape</keyword>
<keyword evidence="1" id="KW-0961">Cell wall biogenesis/degradation</keyword>
<gene>
    <name evidence="3" type="ORF">P343_13225</name>
</gene>
<comment type="pathway">
    <text evidence="1">Cell wall biogenesis; peptidoglycan biosynthesis.</text>
</comment>
<comment type="caution">
    <text evidence="3">The sequence shown here is derived from an EMBL/GenBank/DDBJ whole genome shotgun (WGS) entry which is preliminary data.</text>
</comment>
<dbReference type="PROSITE" id="PS52029">
    <property type="entry name" value="LD_TPASE"/>
    <property type="match status" value="1"/>
</dbReference>
<dbReference type="GO" id="GO:0009252">
    <property type="term" value="P:peptidoglycan biosynthetic process"/>
    <property type="evidence" value="ECO:0007669"/>
    <property type="project" value="UniProtKB-KW"/>
</dbReference>
<evidence type="ECO:0000256" key="1">
    <source>
        <dbReference type="PROSITE-ProRule" id="PRU01373"/>
    </source>
</evidence>
<dbReference type="eggNOG" id="COG3786">
    <property type="taxonomic scope" value="Bacteria"/>
</dbReference>
<dbReference type="GO" id="GO:0016740">
    <property type="term" value="F:transferase activity"/>
    <property type="evidence" value="ECO:0007669"/>
    <property type="project" value="InterPro"/>
</dbReference>
<dbReference type="GO" id="GO:0071555">
    <property type="term" value="P:cell wall organization"/>
    <property type="evidence" value="ECO:0007669"/>
    <property type="project" value="UniProtKB-UniRule"/>
</dbReference>
<feature type="domain" description="L,D-TPase catalytic" evidence="2">
    <location>
        <begin position="39"/>
        <end position="205"/>
    </location>
</feature>
<evidence type="ECO:0000259" key="2">
    <source>
        <dbReference type="PROSITE" id="PS52029"/>
    </source>
</evidence>
<sequence length="214" mass="23905">MENLVNNELEKNVAPCAFKEKVSMLVSKSKIAQKTEQIVVVVADGNRAKITLLEKAEQDWPVRLITDGFVGANGVGPTREGLQTTPYGAYPLGFAFGTENPGTALTYRAITPQSWWVEDGEDPQYNTWQEGDHFNEPSEHMADYPELYRYGIVINYNMERIPYAGSGFFVHCSGVGPTAGCVSLPTEYMKRLMQLLRPGAYIININELNEIKSF</sequence>
<feature type="active site" description="Nucleophile" evidence="1">
    <location>
        <position position="181"/>
    </location>
</feature>
<organism evidence="3 4">
    <name type="scientific">Sporolactobacillus laevolacticus DSM 442</name>
    <dbReference type="NCBI Taxonomy" id="1395513"/>
    <lineage>
        <taxon>Bacteria</taxon>
        <taxon>Bacillati</taxon>
        <taxon>Bacillota</taxon>
        <taxon>Bacilli</taxon>
        <taxon>Bacillales</taxon>
        <taxon>Sporolactobacillaceae</taxon>
        <taxon>Sporolactobacillus</taxon>
    </lineage>
</organism>
<dbReference type="AlphaFoldDB" id="V6IVJ8"/>